<comment type="caution">
    <text evidence="1">The sequence shown here is derived from an EMBL/GenBank/DDBJ whole genome shotgun (WGS) entry which is preliminary data.</text>
</comment>
<dbReference type="AlphaFoldDB" id="A0A8J6JK73"/>
<organism evidence="1 2">
    <name type="scientific">Lawsonibacter faecis</name>
    <dbReference type="NCBI Taxonomy" id="2763052"/>
    <lineage>
        <taxon>Bacteria</taxon>
        <taxon>Bacillati</taxon>
        <taxon>Bacillota</taxon>
        <taxon>Clostridia</taxon>
        <taxon>Eubacteriales</taxon>
        <taxon>Oscillospiraceae</taxon>
        <taxon>Lawsonibacter</taxon>
    </lineage>
</organism>
<gene>
    <name evidence="1" type="ORF">H8S62_07110</name>
</gene>
<dbReference type="EMBL" id="JACOPQ010000004">
    <property type="protein sequence ID" value="MBC5736779.1"/>
    <property type="molecule type" value="Genomic_DNA"/>
</dbReference>
<dbReference type="RefSeq" id="WP_186918865.1">
    <property type="nucleotide sequence ID" value="NZ_JACOPQ010000004.1"/>
</dbReference>
<evidence type="ECO:0000313" key="1">
    <source>
        <dbReference type="EMBL" id="MBC5736779.1"/>
    </source>
</evidence>
<reference evidence="1" key="1">
    <citation type="submission" date="2020-08" db="EMBL/GenBank/DDBJ databases">
        <title>Genome public.</title>
        <authorList>
            <person name="Liu C."/>
            <person name="Sun Q."/>
        </authorList>
    </citation>
    <scope>NUCLEOTIDE SEQUENCE</scope>
    <source>
        <strain evidence="1">NSJ-52</strain>
    </source>
</reference>
<evidence type="ECO:0000313" key="2">
    <source>
        <dbReference type="Proteomes" id="UP000607645"/>
    </source>
</evidence>
<name>A0A8J6JK73_9FIRM</name>
<protein>
    <submittedName>
        <fullName evidence="1">Uncharacterized protein</fullName>
    </submittedName>
</protein>
<proteinExistence type="predicted"/>
<keyword evidence="2" id="KW-1185">Reference proteome</keyword>
<sequence>MSERDYEAVYASMAPLFDSLWLKRCGFANEFRNEWRRLLRASARDPRPYPSKDEAAVLPVAHSYQGTELTFHFDQLKLWDWYVRDGKETARRVFLSKDMKRTAEGTLEFHDSECTYDSGAEEPAVPERGKEIFVCALPGSPPPLRVVYGNRRVEGGFTGLRKNRLPFYLVQTDFVPAFLCDSFEVCAYLFWMDCCIMGENCVKVGEKDLKPLLHIFRPSSMLTVKGLL</sequence>
<accession>A0A8J6JK73</accession>
<dbReference type="Proteomes" id="UP000607645">
    <property type="component" value="Unassembled WGS sequence"/>
</dbReference>